<evidence type="ECO:0000313" key="1">
    <source>
        <dbReference type="EMBL" id="TLF37283.1"/>
    </source>
</evidence>
<proteinExistence type="predicted"/>
<comment type="caution">
    <text evidence="1">The sequence shown here is derived from an EMBL/GenBank/DDBJ whole genome shotgun (WGS) entry which is preliminary data.</text>
</comment>
<sequence>MSEEKLYAVKNDEGKYCDCEYEKFLPLSDAYCPAIVSEDNAKAIARDSGGHIVTFVEEPKKVVLTKEQAEIVERAHDYTWPAKYITDNCGNSNGLEELLMNAYVNGYTVAKEKKYLVYKTLGGKQKYELFAQAYRPAIFPDTITWSVGERRAPKTGVSAQFSESEIEHYGLQDCEKVEVTDDDD</sequence>
<accession>A0A5R8LJ67</accession>
<dbReference type="InterPro" id="IPR012865">
    <property type="entry name" value="DUF1642"/>
</dbReference>
<dbReference type="AlphaFoldDB" id="A0A5R8LJ67"/>
<dbReference type="RefSeq" id="WP_138131841.1">
    <property type="nucleotide sequence ID" value="NZ_VBWO01000016.1"/>
</dbReference>
<reference evidence="1 2" key="1">
    <citation type="submission" date="2019-05" db="EMBL/GenBank/DDBJ databases">
        <title>Genome-based reclassification of Lactobacillus casei as Lactobacillus casei subsp. casei. subsp.nov., description of Lactobacillus casei subsp. zeae subsp. nov., and emended description of Lactobacillus casei.</title>
        <authorList>
            <person name="Huang C.-H."/>
        </authorList>
    </citation>
    <scope>NUCLEOTIDE SEQUENCE [LARGE SCALE GENOMIC DNA]</scope>
    <source>
        <strain evidence="1 2">CRBIP24.44</strain>
    </source>
</reference>
<evidence type="ECO:0000313" key="2">
    <source>
        <dbReference type="Proteomes" id="UP000309885"/>
    </source>
</evidence>
<protein>
    <submittedName>
        <fullName evidence="1">DUF1642 domain-containing protein</fullName>
    </submittedName>
</protein>
<dbReference type="Proteomes" id="UP000309885">
    <property type="component" value="Unassembled WGS sequence"/>
</dbReference>
<name>A0A5R8LJ67_LACZE</name>
<gene>
    <name evidence="1" type="ORF">FEI15_13690</name>
</gene>
<organism evidence="1 2">
    <name type="scientific">Lacticaseibacillus zeae</name>
    <name type="common">Lactobacillus zeae</name>
    <dbReference type="NCBI Taxonomy" id="57037"/>
    <lineage>
        <taxon>Bacteria</taxon>
        <taxon>Bacillati</taxon>
        <taxon>Bacillota</taxon>
        <taxon>Bacilli</taxon>
        <taxon>Lactobacillales</taxon>
        <taxon>Lactobacillaceae</taxon>
        <taxon>Lacticaseibacillus</taxon>
    </lineage>
</organism>
<dbReference type="Pfam" id="PF07852">
    <property type="entry name" value="DUF1642"/>
    <property type="match status" value="1"/>
</dbReference>
<dbReference type="EMBL" id="VBWO01000016">
    <property type="protein sequence ID" value="TLF37283.1"/>
    <property type="molecule type" value="Genomic_DNA"/>
</dbReference>